<protein>
    <recommendedName>
        <fullName evidence="5">TNFR-Cys domain-containing protein</fullName>
    </recommendedName>
</protein>
<keyword evidence="1" id="KW-0732">Signal</keyword>
<evidence type="ECO:0000313" key="3">
    <source>
        <dbReference type="EnsemblFungi" id="PTTG_01309-t43_1-p1"/>
    </source>
</evidence>
<reference evidence="2" key="2">
    <citation type="submission" date="2016-05" db="EMBL/GenBank/DDBJ databases">
        <title>Comparative analysis highlights variable genome content of wheat rusts and divergence of the mating loci.</title>
        <authorList>
            <person name="Cuomo C.A."/>
            <person name="Bakkeren G."/>
            <person name="Szabo L."/>
            <person name="Khalil H."/>
            <person name="Joly D."/>
            <person name="Goldberg J."/>
            <person name="Young S."/>
            <person name="Zeng Q."/>
            <person name="Fellers J."/>
        </authorList>
    </citation>
    <scope>NUCLEOTIDE SEQUENCE [LARGE SCALE GENOMIC DNA]</scope>
    <source>
        <strain evidence="2">1-1 BBBD Race 1</strain>
    </source>
</reference>
<feature type="signal peptide" evidence="1">
    <location>
        <begin position="1"/>
        <end position="23"/>
    </location>
</feature>
<sequence length="191" mass="21305">MLYLTRLIGLTVLAGLLLDGASTTNDVTHAPGCVSTNLSWQAREEECFEAGCNLPYRGSGNLVCNSCDGKGEAIQLSACPSANCRQVPVLCTLRKGHQARCPRPDMLLAYTDRTCSTCHQAIKRGYQVWICRNCQYIPPKYRLPRWYCGHCWTPPPSMTEDYKSYRALLVANVRQSQNDVHLPPPKSESHS</sequence>
<reference evidence="2" key="1">
    <citation type="submission" date="2009-11" db="EMBL/GenBank/DDBJ databases">
        <authorList>
            <consortium name="The Broad Institute Genome Sequencing Platform"/>
            <person name="Ward D."/>
            <person name="Feldgarden M."/>
            <person name="Earl A."/>
            <person name="Young S.K."/>
            <person name="Zeng Q."/>
            <person name="Koehrsen M."/>
            <person name="Alvarado L."/>
            <person name="Berlin A."/>
            <person name="Bochicchio J."/>
            <person name="Borenstein D."/>
            <person name="Chapman S.B."/>
            <person name="Chen Z."/>
            <person name="Engels R."/>
            <person name="Freedman E."/>
            <person name="Gellesch M."/>
            <person name="Goldberg J."/>
            <person name="Griggs A."/>
            <person name="Gujja S."/>
            <person name="Heilman E."/>
            <person name="Heiman D."/>
            <person name="Hepburn T."/>
            <person name="Howarth C."/>
            <person name="Jen D."/>
            <person name="Larson L."/>
            <person name="Lewis B."/>
            <person name="Mehta T."/>
            <person name="Park D."/>
            <person name="Pearson M."/>
            <person name="Roberts A."/>
            <person name="Saif S."/>
            <person name="Shea T."/>
            <person name="Shenoy N."/>
            <person name="Sisk P."/>
            <person name="Stolte C."/>
            <person name="Sykes S."/>
            <person name="Thomson T."/>
            <person name="Walk T."/>
            <person name="White J."/>
            <person name="Yandava C."/>
            <person name="Izard J."/>
            <person name="Baranova O.V."/>
            <person name="Blanton J.M."/>
            <person name="Tanner A.C."/>
            <person name="Dewhirst F.E."/>
            <person name="Haas B."/>
            <person name="Nusbaum C."/>
            <person name="Birren B."/>
        </authorList>
    </citation>
    <scope>NUCLEOTIDE SEQUENCE [LARGE SCALE GENOMIC DNA]</scope>
    <source>
        <strain evidence="2">1-1 BBBD Race 1</strain>
    </source>
</reference>
<dbReference type="VEuPathDB" id="FungiDB:PTTG_01309"/>
<evidence type="ECO:0008006" key="5">
    <source>
        <dbReference type="Google" id="ProtNLM"/>
    </source>
</evidence>
<evidence type="ECO:0000313" key="2">
    <source>
        <dbReference type="EMBL" id="OAV97521.1"/>
    </source>
</evidence>
<gene>
    <name evidence="2" type="ORF">PTTG_01309</name>
</gene>
<keyword evidence="4" id="KW-1185">Reference proteome</keyword>
<accession>A0A0C4EKN3</accession>
<proteinExistence type="predicted"/>
<dbReference type="EnsemblFungi" id="PTTG_01309-t43_1">
    <property type="protein sequence ID" value="PTTG_01309-t43_1-p1"/>
    <property type="gene ID" value="PTTG_01309"/>
</dbReference>
<reference evidence="3 4" key="3">
    <citation type="journal article" date="2017" name="G3 (Bethesda)">
        <title>Comparative analysis highlights variable genome content of wheat rusts and divergence of the mating loci.</title>
        <authorList>
            <person name="Cuomo C.A."/>
            <person name="Bakkeren G."/>
            <person name="Khalil H.B."/>
            <person name="Panwar V."/>
            <person name="Joly D."/>
            <person name="Linning R."/>
            <person name="Sakthikumar S."/>
            <person name="Song X."/>
            <person name="Adiconis X."/>
            <person name="Fan L."/>
            <person name="Goldberg J.M."/>
            <person name="Levin J.Z."/>
            <person name="Young S."/>
            <person name="Zeng Q."/>
            <person name="Anikster Y."/>
            <person name="Bruce M."/>
            <person name="Wang M."/>
            <person name="Yin C."/>
            <person name="McCallum B."/>
            <person name="Szabo L.J."/>
            <person name="Hulbert S."/>
            <person name="Chen X."/>
            <person name="Fellers J.P."/>
        </authorList>
    </citation>
    <scope>NUCLEOTIDE SEQUENCE</scope>
    <source>
        <strain evidence="4">Isolate 1-1 / race 1 (BBBD)</strain>
        <strain evidence="3">isolate 1-1 / race 1 (BBBD)</strain>
    </source>
</reference>
<dbReference type="EMBL" id="ADAS02000012">
    <property type="protein sequence ID" value="OAV97521.1"/>
    <property type="molecule type" value="Genomic_DNA"/>
</dbReference>
<evidence type="ECO:0000256" key="1">
    <source>
        <dbReference type="SAM" id="SignalP"/>
    </source>
</evidence>
<reference evidence="3" key="4">
    <citation type="submission" date="2025-05" db="UniProtKB">
        <authorList>
            <consortium name="EnsemblFungi"/>
        </authorList>
    </citation>
    <scope>IDENTIFICATION</scope>
    <source>
        <strain evidence="3">isolate 1-1 / race 1 (BBBD)</strain>
    </source>
</reference>
<dbReference type="AlphaFoldDB" id="A0A0C4EKN3"/>
<feature type="chain" id="PRO_5009386119" description="TNFR-Cys domain-containing protein" evidence="1">
    <location>
        <begin position="24"/>
        <end position="191"/>
    </location>
</feature>
<name>A0A0C4EKN3_PUCT1</name>
<dbReference type="Proteomes" id="UP000005240">
    <property type="component" value="Unassembled WGS sequence"/>
</dbReference>
<organism evidence="2">
    <name type="scientific">Puccinia triticina (isolate 1-1 / race 1 (BBBD))</name>
    <name type="common">Brown leaf rust fungus</name>
    <dbReference type="NCBI Taxonomy" id="630390"/>
    <lineage>
        <taxon>Eukaryota</taxon>
        <taxon>Fungi</taxon>
        <taxon>Dikarya</taxon>
        <taxon>Basidiomycota</taxon>
        <taxon>Pucciniomycotina</taxon>
        <taxon>Pucciniomycetes</taxon>
        <taxon>Pucciniales</taxon>
        <taxon>Pucciniaceae</taxon>
        <taxon>Puccinia</taxon>
    </lineage>
</organism>
<evidence type="ECO:0000313" key="4">
    <source>
        <dbReference type="Proteomes" id="UP000005240"/>
    </source>
</evidence>